<dbReference type="Proteomes" id="UP001066276">
    <property type="component" value="Chromosome 9"/>
</dbReference>
<evidence type="ECO:0000313" key="2">
    <source>
        <dbReference type="Proteomes" id="UP001066276"/>
    </source>
</evidence>
<evidence type="ECO:0000313" key="1">
    <source>
        <dbReference type="EMBL" id="KAJ1104275.1"/>
    </source>
</evidence>
<dbReference type="EMBL" id="JANPWB010000013">
    <property type="protein sequence ID" value="KAJ1104275.1"/>
    <property type="molecule type" value="Genomic_DNA"/>
</dbReference>
<reference evidence="1" key="1">
    <citation type="journal article" date="2022" name="bioRxiv">
        <title>Sequencing and chromosome-scale assembly of the giantPleurodeles waltlgenome.</title>
        <authorList>
            <person name="Brown T."/>
            <person name="Elewa A."/>
            <person name="Iarovenko S."/>
            <person name="Subramanian E."/>
            <person name="Araus A.J."/>
            <person name="Petzold A."/>
            <person name="Susuki M."/>
            <person name="Suzuki K.-i.T."/>
            <person name="Hayashi T."/>
            <person name="Toyoda A."/>
            <person name="Oliveira C."/>
            <person name="Osipova E."/>
            <person name="Leigh N.D."/>
            <person name="Simon A."/>
            <person name="Yun M.H."/>
        </authorList>
    </citation>
    <scope>NUCLEOTIDE SEQUENCE</scope>
    <source>
        <strain evidence="1">20211129_DDA</strain>
        <tissue evidence="1">Liver</tissue>
    </source>
</reference>
<sequence length="139" mass="15029">MREGITVAAAVRIWVSRCCGTRSSQENQHEPVYRLAACVHGAVWWNNRPHWIRGPSSFTGEATPILSSDPNQRASDHGKRAVTSTMVSAECQQKPLDNRAIEPLELVGGSTKILASADNIAVVTPDPVAAVAELEQETV</sequence>
<comment type="caution">
    <text evidence="1">The sequence shown here is derived from an EMBL/GenBank/DDBJ whole genome shotgun (WGS) entry which is preliminary data.</text>
</comment>
<name>A0AAV7MNE0_PLEWA</name>
<dbReference type="AlphaFoldDB" id="A0AAV7MNE0"/>
<gene>
    <name evidence="1" type="ORF">NDU88_001687</name>
</gene>
<organism evidence="1 2">
    <name type="scientific">Pleurodeles waltl</name>
    <name type="common">Iberian ribbed newt</name>
    <dbReference type="NCBI Taxonomy" id="8319"/>
    <lineage>
        <taxon>Eukaryota</taxon>
        <taxon>Metazoa</taxon>
        <taxon>Chordata</taxon>
        <taxon>Craniata</taxon>
        <taxon>Vertebrata</taxon>
        <taxon>Euteleostomi</taxon>
        <taxon>Amphibia</taxon>
        <taxon>Batrachia</taxon>
        <taxon>Caudata</taxon>
        <taxon>Salamandroidea</taxon>
        <taxon>Salamandridae</taxon>
        <taxon>Pleurodelinae</taxon>
        <taxon>Pleurodeles</taxon>
    </lineage>
</organism>
<protein>
    <submittedName>
        <fullName evidence="1">Uncharacterized protein</fullName>
    </submittedName>
</protein>
<accession>A0AAV7MNE0</accession>
<proteinExistence type="predicted"/>
<keyword evidence="2" id="KW-1185">Reference proteome</keyword>